<reference evidence="1 2" key="1">
    <citation type="submission" date="2017-09" db="EMBL/GenBank/DDBJ databases">
        <title>WGS assembly of Aquilegia coerulea Goldsmith.</title>
        <authorList>
            <person name="Hodges S."/>
            <person name="Kramer E."/>
            <person name="Nordborg M."/>
            <person name="Tomkins J."/>
            <person name="Borevitz J."/>
            <person name="Derieg N."/>
            <person name="Yan J."/>
            <person name="Mihaltcheva S."/>
            <person name="Hayes R.D."/>
            <person name="Rokhsar D."/>
        </authorList>
    </citation>
    <scope>NUCLEOTIDE SEQUENCE [LARGE SCALE GENOMIC DNA]</scope>
    <source>
        <strain evidence="2">cv. Goldsmith</strain>
    </source>
</reference>
<dbReference type="EMBL" id="KZ305026">
    <property type="protein sequence ID" value="PIA54845.1"/>
    <property type="molecule type" value="Genomic_DNA"/>
</dbReference>
<keyword evidence="2" id="KW-1185">Reference proteome</keyword>
<organism evidence="1 2">
    <name type="scientific">Aquilegia coerulea</name>
    <name type="common">Rocky mountain columbine</name>
    <dbReference type="NCBI Taxonomy" id="218851"/>
    <lineage>
        <taxon>Eukaryota</taxon>
        <taxon>Viridiplantae</taxon>
        <taxon>Streptophyta</taxon>
        <taxon>Embryophyta</taxon>
        <taxon>Tracheophyta</taxon>
        <taxon>Spermatophyta</taxon>
        <taxon>Magnoliopsida</taxon>
        <taxon>Ranunculales</taxon>
        <taxon>Ranunculaceae</taxon>
        <taxon>Thalictroideae</taxon>
        <taxon>Aquilegia</taxon>
    </lineage>
</organism>
<protein>
    <submittedName>
        <fullName evidence="1">Uncharacterized protein</fullName>
    </submittedName>
</protein>
<evidence type="ECO:0000313" key="2">
    <source>
        <dbReference type="Proteomes" id="UP000230069"/>
    </source>
</evidence>
<dbReference type="Proteomes" id="UP000230069">
    <property type="component" value="Unassembled WGS sequence"/>
</dbReference>
<sequence>MANIHDNQANYWDASSAIKLRRYDNRFERYRATLLDNLNNHNRRRIKERKLNLNFAIITQLNKKIYLLKYYMHIE</sequence>
<evidence type="ECO:0000313" key="1">
    <source>
        <dbReference type="EMBL" id="PIA54845.1"/>
    </source>
</evidence>
<dbReference type="AlphaFoldDB" id="A0A2G5EGE8"/>
<name>A0A2G5EGE8_AQUCA</name>
<proteinExistence type="predicted"/>
<dbReference type="InParanoid" id="A0A2G5EGE8"/>
<gene>
    <name evidence="1" type="ORF">AQUCO_00901024v1</name>
</gene>
<accession>A0A2G5EGE8</accession>